<dbReference type="Pfam" id="PF01899">
    <property type="entry name" value="MNHE"/>
    <property type="match status" value="1"/>
</dbReference>
<dbReference type="GO" id="GO:0005886">
    <property type="term" value="C:plasma membrane"/>
    <property type="evidence" value="ECO:0007669"/>
    <property type="project" value="UniProtKB-SubCell"/>
</dbReference>
<keyword evidence="4" id="KW-0812">Transmembrane</keyword>
<keyword evidence="3" id="KW-1003">Cell membrane</keyword>
<keyword evidence="6" id="KW-0472">Membrane</keyword>
<keyword evidence="5" id="KW-1133">Transmembrane helix</keyword>
<dbReference type="RefSeq" id="WP_129012792.1">
    <property type="nucleotide sequence ID" value="NZ_CBCSEI010000001.1"/>
</dbReference>
<evidence type="ECO:0000256" key="4">
    <source>
        <dbReference type="ARBA" id="ARBA00022692"/>
    </source>
</evidence>
<name>A0A6M8NFN1_9BACT</name>
<comment type="similarity">
    <text evidence="2">Belongs to the CPA3 antiporters (TC 2.A.63) subunit E family.</text>
</comment>
<organism evidence="7 8">
    <name type="scientific">Arcobacter cloacae</name>
    <dbReference type="NCBI Taxonomy" id="1054034"/>
    <lineage>
        <taxon>Bacteria</taxon>
        <taxon>Pseudomonadati</taxon>
        <taxon>Campylobacterota</taxon>
        <taxon>Epsilonproteobacteria</taxon>
        <taxon>Campylobacterales</taxon>
        <taxon>Arcobacteraceae</taxon>
        <taxon>Arcobacter</taxon>
    </lineage>
</organism>
<dbReference type="AlphaFoldDB" id="A0A6M8NFN1"/>
<dbReference type="GO" id="GO:0008324">
    <property type="term" value="F:monoatomic cation transmembrane transporter activity"/>
    <property type="evidence" value="ECO:0007669"/>
    <property type="project" value="InterPro"/>
</dbReference>
<evidence type="ECO:0000256" key="1">
    <source>
        <dbReference type="ARBA" id="ARBA00004651"/>
    </source>
</evidence>
<dbReference type="Proteomes" id="UP000290378">
    <property type="component" value="Unassembled WGS sequence"/>
</dbReference>
<evidence type="ECO:0000256" key="5">
    <source>
        <dbReference type="ARBA" id="ARBA00022989"/>
    </source>
</evidence>
<accession>A0A6M8NFN1</accession>
<evidence type="ECO:0000256" key="6">
    <source>
        <dbReference type="ARBA" id="ARBA00023136"/>
    </source>
</evidence>
<dbReference type="EMBL" id="NXII01000003">
    <property type="protein sequence ID" value="RXI42460.1"/>
    <property type="molecule type" value="Genomic_DNA"/>
</dbReference>
<evidence type="ECO:0000256" key="3">
    <source>
        <dbReference type="ARBA" id="ARBA00022475"/>
    </source>
</evidence>
<sequence>MSKKEYIFTALKLFVVYSLLWAVLSSFKFSFFVISFLFIFSFITPLIFTLHLEKFAFIKGIKLIGFFIYYSVKSGLLVAIYALAKKIKLEPIIYKLPLRTTTPFSTSMLSNIYSLMPGTVSMGMENNNLLLHILDEKLLDEEFMEYTQDKIIEVFEKDRIKK</sequence>
<dbReference type="PANTHER" id="PTHR34584">
    <property type="entry name" value="NA(+)/H(+) ANTIPORTER SUBUNIT E1"/>
    <property type="match status" value="1"/>
</dbReference>
<dbReference type="InterPro" id="IPR002758">
    <property type="entry name" value="Cation_antiport_E"/>
</dbReference>
<evidence type="ECO:0000313" key="8">
    <source>
        <dbReference type="Proteomes" id="UP000290378"/>
    </source>
</evidence>
<keyword evidence="8" id="KW-1185">Reference proteome</keyword>
<comment type="subcellular location">
    <subcellularLocation>
        <location evidence="1">Cell membrane</location>
        <topology evidence="1">Multi-pass membrane protein</topology>
    </subcellularLocation>
</comment>
<evidence type="ECO:0000313" key="7">
    <source>
        <dbReference type="EMBL" id="RXI42460.1"/>
    </source>
</evidence>
<protein>
    <submittedName>
        <fullName evidence="7">Uncharacterized protein</fullName>
    </submittedName>
</protein>
<dbReference type="PANTHER" id="PTHR34584:SF1">
    <property type="entry name" value="NA(+)_H(+) ANTIPORTER SUBUNIT E1"/>
    <property type="match status" value="1"/>
</dbReference>
<gene>
    <name evidence="7" type="ORF">CP963_02875</name>
</gene>
<reference evidence="7 8" key="1">
    <citation type="submission" date="2017-09" db="EMBL/GenBank/DDBJ databases">
        <title>Genomics of the genus Arcobacter.</title>
        <authorList>
            <person name="Perez-Cataluna A."/>
            <person name="Figueras M.J."/>
            <person name="Salas-Masso N."/>
        </authorList>
    </citation>
    <scope>NUCLEOTIDE SEQUENCE [LARGE SCALE GENOMIC DNA]</scope>
    <source>
        <strain evidence="7 8">CECT 7834</strain>
    </source>
</reference>
<evidence type="ECO:0000256" key="2">
    <source>
        <dbReference type="ARBA" id="ARBA00006228"/>
    </source>
</evidence>
<proteinExistence type="inferred from homology"/>
<comment type="caution">
    <text evidence="7">The sequence shown here is derived from an EMBL/GenBank/DDBJ whole genome shotgun (WGS) entry which is preliminary data.</text>
</comment>